<sequence>MVSGKNKVVLISGVSSGFGLETAKLFIDNGYKVIGLSRKDFTYPNLDHYKCDITNEVMIKEVMTNILNKYKHIDILINNAGIGNFGPIEETSSETIKNVFNTNFFGAFLLTKEILPSMRENKGGRIINVSSIGAIIPLPFQAFYSASKASLDTLFCALASEVYKYNIKITSIKPGDAKTNFTKNRTKDLIDKNSSYYEAYIRSLKGVEKDETSGIPSIKIAKTIYKVSKKKHPPLSKNVGLKDSILSKIYKILPKKIGTYLLYKIYAS</sequence>
<evidence type="ECO:0000313" key="4">
    <source>
        <dbReference type="EMBL" id="MBO8427141.1"/>
    </source>
</evidence>
<evidence type="ECO:0000313" key="5">
    <source>
        <dbReference type="Proteomes" id="UP000823613"/>
    </source>
</evidence>
<dbReference type="EMBL" id="JADIMY010000018">
    <property type="protein sequence ID" value="MBO8427141.1"/>
    <property type="molecule type" value="Genomic_DNA"/>
</dbReference>
<dbReference type="PRINTS" id="PR00080">
    <property type="entry name" value="SDRFAMILY"/>
</dbReference>
<dbReference type="InterPro" id="IPR036291">
    <property type="entry name" value="NAD(P)-bd_dom_sf"/>
</dbReference>
<dbReference type="PANTHER" id="PTHR43976:SF16">
    <property type="entry name" value="SHORT-CHAIN DEHYDROGENASE_REDUCTASE FAMILY PROTEIN"/>
    <property type="match status" value="1"/>
</dbReference>
<dbReference type="Gene3D" id="3.40.50.720">
    <property type="entry name" value="NAD(P)-binding Rossmann-like Domain"/>
    <property type="match status" value="1"/>
</dbReference>
<reference evidence="4" key="1">
    <citation type="submission" date="2020-10" db="EMBL/GenBank/DDBJ databases">
        <authorList>
            <person name="Gilroy R."/>
        </authorList>
    </citation>
    <scope>NUCLEOTIDE SEQUENCE</scope>
    <source>
        <strain evidence="4">11159</strain>
    </source>
</reference>
<organism evidence="4 5">
    <name type="scientific">Candidatus Onthovivens merdipullorum</name>
    <dbReference type="NCBI Taxonomy" id="2840889"/>
    <lineage>
        <taxon>Bacteria</taxon>
        <taxon>Bacillati</taxon>
        <taxon>Bacillota</taxon>
        <taxon>Bacilli</taxon>
        <taxon>Bacillales</taxon>
        <taxon>Candidatus Onthovivens</taxon>
    </lineage>
</organism>
<protein>
    <submittedName>
        <fullName evidence="4">SDR family oxidoreductase</fullName>
    </submittedName>
</protein>
<name>A0A9D9DIJ8_9BACL</name>
<reference evidence="4" key="2">
    <citation type="journal article" date="2021" name="PeerJ">
        <title>Extensive microbial diversity within the chicken gut microbiome revealed by metagenomics and culture.</title>
        <authorList>
            <person name="Gilroy R."/>
            <person name="Ravi A."/>
            <person name="Getino M."/>
            <person name="Pursley I."/>
            <person name="Horton D.L."/>
            <person name="Alikhan N.F."/>
            <person name="Baker D."/>
            <person name="Gharbi K."/>
            <person name="Hall N."/>
            <person name="Watson M."/>
            <person name="Adriaenssens E.M."/>
            <person name="Foster-Nyarko E."/>
            <person name="Jarju S."/>
            <person name="Secka A."/>
            <person name="Antonio M."/>
            <person name="Oren A."/>
            <person name="Chaudhuri R.R."/>
            <person name="La Ragione R."/>
            <person name="Hildebrand F."/>
            <person name="Pallen M.J."/>
        </authorList>
    </citation>
    <scope>NUCLEOTIDE SEQUENCE</scope>
    <source>
        <strain evidence="4">11159</strain>
    </source>
</reference>
<dbReference type="SUPFAM" id="SSF51735">
    <property type="entry name" value="NAD(P)-binding Rossmann-fold domains"/>
    <property type="match status" value="1"/>
</dbReference>
<dbReference type="Pfam" id="PF00106">
    <property type="entry name" value="adh_short"/>
    <property type="match status" value="1"/>
</dbReference>
<accession>A0A9D9DIJ8</accession>
<gene>
    <name evidence="4" type="ORF">IAC58_01080</name>
</gene>
<dbReference type="PRINTS" id="PR00081">
    <property type="entry name" value="GDHRDH"/>
</dbReference>
<dbReference type="InterPro" id="IPR051911">
    <property type="entry name" value="SDR_oxidoreductase"/>
</dbReference>
<evidence type="ECO:0000256" key="1">
    <source>
        <dbReference type="ARBA" id="ARBA00006484"/>
    </source>
</evidence>
<dbReference type="AlphaFoldDB" id="A0A9D9DIJ8"/>
<keyword evidence="2" id="KW-0560">Oxidoreductase</keyword>
<dbReference type="PROSITE" id="PS00061">
    <property type="entry name" value="ADH_SHORT"/>
    <property type="match status" value="1"/>
</dbReference>
<comment type="caution">
    <text evidence="4">The sequence shown here is derived from an EMBL/GenBank/DDBJ whole genome shotgun (WGS) entry which is preliminary data.</text>
</comment>
<comment type="similarity">
    <text evidence="1 3">Belongs to the short-chain dehydrogenases/reductases (SDR) family.</text>
</comment>
<evidence type="ECO:0000256" key="2">
    <source>
        <dbReference type="ARBA" id="ARBA00023002"/>
    </source>
</evidence>
<dbReference type="CDD" id="cd05374">
    <property type="entry name" value="17beta-HSD-like_SDR_c"/>
    <property type="match status" value="1"/>
</dbReference>
<dbReference type="PANTHER" id="PTHR43976">
    <property type="entry name" value="SHORT CHAIN DEHYDROGENASE"/>
    <property type="match status" value="1"/>
</dbReference>
<dbReference type="Proteomes" id="UP000823613">
    <property type="component" value="Unassembled WGS sequence"/>
</dbReference>
<dbReference type="GO" id="GO:0016491">
    <property type="term" value="F:oxidoreductase activity"/>
    <property type="evidence" value="ECO:0007669"/>
    <property type="project" value="UniProtKB-KW"/>
</dbReference>
<evidence type="ECO:0000256" key="3">
    <source>
        <dbReference type="RuleBase" id="RU000363"/>
    </source>
</evidence>
<proteinExistence type="inferred from homology"/>
<dbReference type="InterPro" id="IPR002347">
    <property type="entry name" value="SDR_fam"/>
</dbReference>
<dbReference type="InterPro" id="IPR020904">
    <property type="entry name" value="Sc_DH/Rdtase_CS"/>
</dbReference>